<evidence type="ECO:0000313" key="1">
    <source>
        <dbReference type="EMBL" id="MDO3695975.1"/>
    </source>
</evidence>
<dbReference type="EMBL" id="JAUMIT010000014">
    <property type="protein sequence ID" value="MDO3695975.1"/>
    <property type="molecule type" value="Genomic_DNA"/>
</dbReference>
<accession>A0ABT8VVG7</accession>
<dbReference type="Proteomes" id="UP001168642">
    <property type="component" value="Unassembled WGS sequence"/>
</dbReference>
<evidence type="ECO:0000313" key="2">
    <source>
        <dbReference type="Proteomes" id="UP001168642"/>
    </source>
</evidence>
<comment type="caution">
    <text evidence="1">The sequence shown here is derived from an EMBL/GenBank/DDBJ whole genome shotgun (WGS) entry which is preliminary data.</text>
</comment>
<keyword evidence="1" id="KW-0378">Hydrolase</keyword>
<dbReference type="GO" id="GO:0016787">
    <property type="term" value="F:hydrolase activity"/>
    <property type="evidence" value="ECO:0007669"/>
    <property type="project" value="UniProtKB-KW"/>
</dbReference>
<reference evidence="1" key="1">
    <citation type="submission" date="2023-07" db="EMBL/GenBank/DDBJ databases">
        <title>Wenyingzhuangia sp. chi5 genome sequencing and assembly.</title>
        <authorList>
            <person name="Park S."/>
        </authorList>
    </citation>
    <scope>NUCLEOTIDE SEQUENCE</scope>
    <source>
        <strain evidence="1">Chi5</strain>
    </source>
</reference>
<dbReference type="GO" id="GO:0004519">
    <property type="term" value="F:endonuclease activity"/>
    <property type="evidence" value="ECO:0007669"/>
    <property type="project" value="UniProtKB-KW"/>
</dbReference>
<protein>
    <submittedName>
        <fullName evidence="1">Restriction endonuclease, SacI family</fullName>
        <ecNumber evidence="1">3.1.21.-</ecNumber>
    </submittedName>
</protein>
<dbReference type="EC" id="3.1.21.-" evidence="1"/>
<dbReference type="Pfam" id="PF09566">
    <property type="entry name" value="RE_SacI"/>
    <property type="match status" value="1"/>
</dbReference>
<proteinExistence type="predicted"/>
<gene>
    <name evidence="1" type="ORF">QVZ41_14075</name>
</gene>
<keyword evidence="1" id="KW-0255">Endonuclease</keyword>
<dbReference type="RefSeq" id="WP_302885282.1">
    <property type="nucleotide sequence ID" value="NZ_JAUMIT010000014.1"/>
</dbReference>
<name>A0ABT8VVG7_9FLAO</name>
<dbReference type="InterPro" id="IPR019066">
    <property type="entry name" value="Restrct_endonuc_II_SacI"/>
</dbReference>
<keyword evidence="1" id="KW-0540">Nuclease</keyword>
<keyword evidence="2" id="KW-1185">Reference proteome</keyword>
<sequence length="241" mass="27766">MKNNLTEKLEEKIISGMLNTCKDLRLFSDQNEITIKPEYLINVNIAKSIAEINKNEIIPIIKINLEEKTSEFSINAVPTFSYIENPINIFNQKIRGFNNTSRNGNIDITIYENNEPHSAIEVKLVNPNGKKITEDILRLEELLYTEDNHTGKTNLKSTFFTCFEICENSKSKNEINKHKSLTENKYSEILDKVLKQNSTKFKISVNIIPESVFNISQEILSLEDSYYLKKSVLSLVVRLNK</sequence>
<organism evidence="1 2">
    <name type="scientific">Wenyingzhuangia gilva</name>
    <dbReference type="NCBI Taxonomy" id="3057677"/>
    <lineage>
        <taxon>Bacteria</taxon>
        <taxon>Pseudomonadati</taxon>
        <taxon>Bacteroidota</taxon>
        <taxon>Flavobacteriia</taxon>
        <taxon>Flavobacteriales</taxon>
        <taxon>Flavobacteriaceae</taxon>
        <taxon>Wenyingzhuangia</taxon>
    </lineage>
</organism>